<dbReference type="Proteomes" id="UP000237105">
    <property type="component" value="Unassembled WGS sequence"/>
</dbReference>
<organism evidence="1 2">
    <name type="scientific">Parasponia andersonii</name>
    <name type="common">Sponia andersonii</name>
    <dbReference type="NCBI Taxonomy" id="3476"/>
    <lineage>
        <taxon>Eukaryota</taxon>
        <taxon>Viridiplantae</taxon>
        <taxon>Streptophyta</taxon>
        <taxon>Embryophyta</taxon>
        <taxon>Tracheophyta</taxon>
        <taxon>Spermatophyta</taxon>
        <taxon>Magnoliopsida</taxon>
        <taxon>eudicotyledons</taxon>
        <taxon>Gunneridae</taxon>
        <taxon>Pentapetalae</taxon>
        <taxon>rosids</taxon>
        <taxon>fabids</taxon>
        <taxon>Rosales</taxon>
        <taxon>Cannabaceae</taxon>
        <taxon>Parasponia</taxon>
    </lineage>
</organism>
<protein>
    <submittedName>
        <fullName evidence="1">Uncharacterized protein</fullName>
    </submittedName>
</protein>
<feature type="non-terminal residue" evidence="1">
    <location>
        <position position="1"/>
    </location>
</feature>
<evidence type="ECO:0000313" key="1">
    <source>
        <dbReference type="EMBL" id="PON58605.1"/>
    </source>
</evidence>
<comment type="caution">
    <text evidence="1">The sequence shown here is derived from an EMBL/GenBank/DDBJ whole genome shotgun (WGS) entry which is preliminary data.</text>
</comment>
<dbReference type="EMBL" id="JXTB01000147">
    <property type="protein sequence ID" value="PON58605.1"/>
    <property type="molecule type" value="Genomic_DNA"/>
</dbReference>
<gene>
    <name evidence="1" type="ORF">PanWU01x14_164950</name>
</gene>
<dbReference type="AlphaFoldDB" id="A0A2P5CC80"/>
<sequence length="57" mass="6106">LITLDTRQTVGPICDLFYRLIVHVVYDLGTGPTIGMVHIGHVFPSRTGGHGLSTTAT</sequence>
<name>A0A2P5CC80_PARAD</name>
<keyword evidence="2" id="KW-1185">Reference proteome</keyword>
<accession>A0A2P5CC80</accession>
<evidence type="ECO:0000313" key="2">
    <source>
        <dbReference type="Proteomes" id="UP000237105"/>
    </source>
</evidence>
<proteinExistence type="predicted"/>
<reference evidence="2" key="1">
    <citation type="submission" date="2016-06" db="EMBL/GenBank/DDBJ databases">
        <title>Parallel loss of symbiosis genes in relatives of nitrogen-fixing non-legume Parasponia.</title>
        <authorList>
            <person name="Van Velzen R."/>
            <person name="Holmer R."/>
            <person name="Bu F."/>
            <person name="Rutten L."/>
            <person name="Van Zeijl A."/>
            <person name="Liu W."/>
            <person name="Santuari L."/>
            <person name="Cao Q."/>
            <person name="Sharma T."/>
            <person name="Shen D."/>
            <person name="Roswanjaya Y."/>
            <person name="Wardhani T."/>
            <person name="Kalhor M.S."/>
            <person name="Jansen J."/>
            <person name="Van den Hoogen J."/>
            <person name="Gungor B."/>
            <person name="Hartog M."/>
            <person name="Hontelez J."/>
            <person name="Verver J."/>
            <person name="Yang W.-C."/>
            <person name="Schijlen E."/>
            <person name="Repin R."/>
            <person name="Schilthuizen M."/>
            <person name="Schranz E."/>
            <person name="Heidstra R."/>
            <person name="Miyata K."/>
            <person name="Fedorova E."/>
            <person name="Kohlen W."/>
            <person name="Bisseling T."/>
            <person name="Smit S."/>
            <person name="Geurts R."/>
        </authorList>
    </citation>
    <scope>NUCLEOTIDE SEQUENCE [LARGE SCALE GENOMIC DNA]</scope>
    <source>
        <strain evidence="2">cv. WU1-14</strain>
    </source>
</reference>